<comment type="subunit">
    <text evidence="11">Component of the Ubi complex metabolon, which regroups five ubiquinone biosynthesis proteins (UbiE, UbiF, UbiG, UbiH and UbiI) and two accessory factors (UbiK and the lipid-binding protein UbiJ).</text>
</comment>
<dbReference type="InterPro" id="IPR018168">
    <property type="entry name" value="Ubi_Hdrlase_CS"/>
</dbReference>
<name>A0A2J4Y464_9ENTR</name>
<comment type="subcellular location">
    <subcellularLocation>
        <location evidence="2">Cytoplasm</location>
    </subcellularLocation>
</comment>
<evidence type="ECO:0000256" key="7">
    <source>
        <dbReference type="ARBA" id="ARBA00022688"/>
    </source>
</evidence>
<comment type="caution">
    <text evidence="13">The sequence shown here is derived from an EMBL/GenBank/DDBJ whole genome shotgun (WGS) entry which is preliminary data.</text>
</comment>
<feature type="non-terminal residue" evidence="13">
    <location>
        <position position="335"/>
    </location>
</feature>
<dbReference type="InterPro" id="IPR010971">
    <property type="entry name" value="UbiH/COQ6"/>
</dbReference>
<protein>
    <submittedName>
        <fullName evidence="13">FAD-dependent 2-octaprenylphenol hydroxylase</fullName>
    </submittedName>
</protein>
<comment type="pathway">
    <text evidence="3">Cofactor biosynthesis; ubiquinone biosynthesis.</text>
</comment>
<dbReference type="FunFam" id="3.50.50.60:FF:000048">
    <property type="entry name" value="2-octaprenyl-3-methyl-6-methoxy-1,4-benzoquinol hydroxylase"/>
    <property type="match status" value="1"/>
</dbReference>
<dbReference type="Proteomes" id="UP000234661">
    <property type="component" value="Unassembled WGS sequence"/>
</dbReference>
<keyword evidence="7" id="KW-0831">Ubiquinone biosynthesis</keyword>
<comment type="cofactor">
    <cofactor evidence="1">
        <name>FAD</name>
        <dbReference type="ChEBI" id="CHEBI:57692"/>
    </cofactor>
</comment>
<dbReference type="GO" id="GO:0110142">
    <property type="term" value="C:ubiquinone biosynthesis complex"/>
    <property type="evidence" value="ECO:0007669"/>
    <property type="project" value="UniProtKB-ARBA"/>
</dbReference>
<dbReference type="PROSITE" id="PS01304">
    <property type="entry name" value="UBIH"/>
    <property type="match status" value="1"/>
</dbReference>
<dbReference type="InterPro" id="IPR002938">
    <property type="entry name" value="FAD-bd"/>
</dbReference>
<evidence type="ECO:0000259" key="12">
    <source>
        <dbReference type="Pfam" id="PF01494"/>
    </source>
</evidence>
<reference evidence="13 14" key="1">
    <citation type="submission" date="2017-11" db="EMBL/GenBank/DDBJ databases">
        <authorList>
            <person name="Han C.G."/>
        </authorList>
    </citation>
    <scope>NUCLEOTIDE SEQUENCE [LARGE SCALE GENOMIC DNA]</scope>
    <source>
        <strain evidence="13 14">A2</strain>
    </source>
</reference>
<dbReference type="Gene3D" id="3.50.50.60">
    <property type="entry name" value="FAD/NAD(P)-binding domain"/>
    <property type="match status" value="2"/>
</dbReference>
<evidence type="ECO:0000256" key="5">
    <source>
        <dbReference type="ARBA" id="ARBA00022490"/>
    </source>
</evidence>
<gene>
    <name evidence="13" type="ORF">CWM85_36415</name>
</gene>
<dbReference type="AlphaFoldDB" id="A0A2J4Y464"/>
<evidence type="ECO:0000256" key="11">
    <source>
        <dbReference type="ARBA" id="ARBA00065734"/>
    </source>
</evidence>
<organism evidence="13 14">
    <name type="scientific">Klebsiella michiganensis</name>
    <dbReference type="NCBI Taxonomy" id="1134687"/>
    <lineage>
        <taxon>Bacteria</taxon>
        <taxon>Pseudomonadati</taxon>
        <taxon>Pseudomonadota</taxon>
        <taxon>Gammaproteobacteria</taxon>
        <taxon>Enterobacterales</taxon>
        <taxon>Enterobacteriaceae</taxon>
        <taxon>Klebsiella/Raoultella group</taxon>
        <taxon>Klebsiella</taxon>
    </lineage>
</organism>
<feature type="non-terminal residue" evidence="13">
    <location>
        <position position="1"/>
    </location>
</feature>
<accession>A0A2J4Y464</accession>
<dbReference type="UniPathway" id="UPA00232"/>
<reference evidence="13 14" key="2">
    <citation type="submission" date="2018-01" db="EMBL/GenBank/DDBJ databases">
        <title>Genomic study of Klebsiella pneumoniae.</title>
        <authorList>
            <person name="Yang Y."/>
            <person name="Bicalho R."/>
        </authorList>
    </citation>
    <scope>NUCLEOTIDE SEQUENCE [LARGE SCALE GENOMIC DNA]</scope>
    <source>
        <strain evidence="13 14">A2</strain>
    </source>
</reference>
<dbReference type="GO" id="GO:0006744">
    <property type="term" value="P:ubiquinone biosynthetic process"/>
    <property type="evidence" value="ECO:0007669"/>
    <property type="project" value="UniProtKB-UniPathway"/>
</dbReference>
<dbReference type="PRINTS" id="PR00420">
    <property type="entry name" value="RNGMNOXGNASE"/>
</dbReference>
<feature type="domain" description="FAD-binding" evidence="12">
    <location>
        <begin position="17"/>
        <end position="309"/>
    </location>
</feature>
<dbReference type="GO" id="GO:0019168">
    <property type="term" value="F:2-polyprenylphenol 6-hydroxylase activity"/>
    <property type="evidence" value="ECO:0007669"/>
    <property type="project" value="TreeGrafter"/>
</dbReference>
<comment type="similarity">
    <text evidence="4">Belongs to the UbiH/COQ6 family.</text>
</comment>
<evidence type="ECO:0000256" key="1">
    <source>
        <dbReference type="ARBA" id="ARBA00001974"/>
    </source>
</evidence>
<evidence type="ECO:0000313" key="13">
    <source>
        <dbReference type="EMBL" id="PLM45588.1"/>
    </source>
</evidence>
<keyword evidence="9" id="KW-0560">Oxidoreductase</keyword>
<evidence type="ECO:0000256" key="6">
    <source>
        <dbReference type="ARBA" id="ARBA00022630"/>
    </source>
</evidence>
<sequence length="335" mass="37072">EQAAPQPLSADAPPALRVSAVNAASEKLLSKLGVWQDIIAQRASCYHGMEVWDKDSFGRISFDDQSMGFSHLGHIIENAVIHHALWQKAQRCADVTLLAPAELQQVAWGENEAFLSLQDGTMLTARLVVGADGANSWLRNKADIPLTYWDYHHHALVATIRTEEPHQAVARQAFHGEGILAFLPLSDPHLCSIVWSLSPEEAERMRQADDAAFNQALNIAFDNRLGLCAVESERQVFPLTGRYARQFAAHRLALVGDAAHTIHPLAGQGVNLGYRDVDALLDILGRAKAHGEEWASLPVLKRYQTRRQADNFIMQSGMDLFYAGFSNDLPPVRML</sequence>
<evidence type="ECO:0000256" key="9">
    <source>
        <dbReference type="ARBA" id="ARBA00023002"/>
    </source>
</evidence>
<dbReference type="InterPro" id="IPR036188">
    <property type="entry name" value="FAD/NAD-bd_sf"/>
</dbReference>
<dbReference type="GO" id="GO:0071949">
    <property type="term" value="F:FAD binding"/>
    <property type="evidence" value="ECO:0007669"/>
    <property type="project" value="InterPro"/>
</dbReference>
<proteinExistence type="inferred from homology"/>
<dbReference type="SUPFAM" id="SSF51905">
    <property type="entry name" value="FAD/NAD(P)-binding domain"/>
    <property type="match status" value="1"/>
</dbReference>
<keyword evidence="8" id="KW-0274">FAD</keyword>
<dbReference type="PANTHER" id="PTHR43876">
    <property type="entry name" value="UBIQUINONE BIOSYNTHESIS MONOOXYGENASE COQ6, MITOCHONDRIAL"/>
    <property type="match status" value="1"/>
</dbReference>
<evidence type="ECO:0000256" key="2">
    <source>
        <dbReference type="ARBA" id="ARBA00004496"/>
    </source>
</evidence>
<dbReference type="FunFam" id="3.50.50.60:FF:000021">
    <property type="entry name" value="Ubiquinone biosynthesis monooxygenase COQ6"/>
    <property type="match status" value="1"/>
</dbReference>
<evidence type="ECO:0000256" key="8">
    <source>
        <dbReference type="ARBA" id="ARBA00022827"/>
    </source>
</evidence>
<dbReference type="Pfam" id="PF01494">
    <property type="entry name" value="FAD_binding_3"/>
    <property type="match status" value="1"/>
</dbReference>
<dbReference type="EMBL" id="PIET01002019">
    <property type="protein sequence ID" value="PLM45588.1"/>
    <property type="molecule type" value="Genomic_DNA"/>
</dbReference>
<dbReference type="NCBIfam" id="TIGR01988">
    <property type="entry name" value="Ubi-OHases"/>
    <property type="match status" value="1"/>
</dbReference>
<evidence type="ECO:0000256" key="4">
    <source>
        <dbReference type="ARBA" id="ARBA00005349"/>
    </source>
</evidence>
<dbReference type="InterPro" id="IPR051205">
    <property type="entry name" value="UbiH/COQ6_monooxygenase"/>
</dbReference>
<keyword evidence="10" id="KW-0503">Monooxygenase</keyword>
<evidence type="ECO:0000313" key="14">
    <source>
        <dbReference type="Proteomes" id="UP000234661"/>
    </source>
</evidence>
<evidence type="ECO:0000256" key="10">
    <source>
        <dbReference type="ARBA" id="ARBA00023033"/>
    </source>
</evidence>
<dbReference type="GO" id="GO:0005737">
    <property type="term" value="C:cytoplasm"/>
    <property type="evidence" value="ECO:0007669"/>
    <property type="project" value="UniProtKB-SubCell"/>
</dbReference>
<keyword evidence="5" id="KW-0963">Cytoplasm</keyword>
<dbReference type="PANTHER" id="PTHR43876:SF7">
    <property type="entry name" value="UBIQUINONE BIOSYNTHESIS MONOOXYGENASE COQ6, MITOCHONDRIAL"/>
    <property type="match status" value="1"/>
</dbReference>
<evidence type="ECO:0000256" key="3">
    <source>
        <dbReference type="ARBA" id="ARBA00004749"/>
    </source>
</evidence>
<keyword evidence="6" id="KW-0285">Flavoprotein</keyword>